<feature type="compositionally biased region" description="Polar residues" evidence="1">
    <location>
        <begin position="168"/>
        <end position="182"/>
    </location>
</feature>
<feature type="chain" id="PRO_5043124823" evidence="2">
    <location>
        <begin position="20"/>
        <end position="226"/>
    </location>
</feature>
<dbReference type="WBParaSite" id="NBR_0000503201-mRNA-1">
    <property type="protein sequence ID" value="NBR_0000503201-mRNA-1"/>
    <property type="gene ID" value="NBR_0000503201"/>
</dbReference>
<evidence type="ECO:0000313" key="3">
    <source>
        <dbReference type="EMBL" id="VDL68621.1"/>
    </source>
</evidence>
<keyword evidence="4" id="KW-1185">Reference proteome</keyword>
<proteinExistence type="predicted"/>
<organism evidence="5">
    <name type="scientific">Nippostrongylus brasiliensis</name>
    <name type="common">Rat hookworm</name>
    <dbReference type="NCBI Taxonomy" id="27835"/>
    <lineage>
        <taxon>Eukaryota</taxon>
        <taxon>Metazoa</taxon>
        <taxon>Ecdysozoa</taxon>
        <taxon>Nematoda</taxon>
        <taxon>Chromadorea</taxon>
        <taxon>Rhabditida</taxon>
        <taxon>Rhabditina</taxon>
        <taxon>Rhabditomorpha</taxon>
        <taxon>Strongyloidea</taxon>
        <taxon>Heligmosomidae</taxon>
        <taxon>Nippostrongylus</taxon>
    </lineage>
</organism>
<accession>A0A0N4XR80</accession>
<evidence type="ECO:0000313" key="5">
    <source>
        <dbReference type="WBParaSite" id="NBR_0000503201-mRNA-1"/>
    </source>
</evidence>
<feature type="compositionally biased region" description="Polar residues" evidence="1">
    <location>
        <begin position="80"/>
        <end position="91"/>
    </location>
</feature>
<dbReference type="Proteomes" id="UP000271162">
    <property type="component" value="Unassembled WGS sequence"/>
</dbReference>
<dbReference type="EMBL" id="UYSL01010890">
    <property type="protein sequence ID" value="VDL68621.1"/>
    <property type="molecule type" value="Genomic_DNA"/>
</dbReference>
<name>A0A0N4XR80_NIPBR</name>
<sequence length="226" mass="24710">MRFACVFLVIIQGAATISSQVEGENGLKRTIRQGLIGSGTETSLMGAERAEESHQGTAHDLSKRDIIEQLDNVVIPGSDDANSIDQPSNPISERFPRDTKKGRKNSRSNGKYSGSSESKEHAKRPNKKPSYGGNKKDHSSSSEKENRPNKPSYGGSSGGRPNKPENGNRPQKPSNGENNGNMPNYPEDEDQMPSNGNRTKNSKKARRPREASEHAAIRSFDTVHVQ</sequence>
<protein>
    <submittedName>
        <fullName evidence="5">Secreted protein</fullName>
    </submittedName>
</protein>
<evidence type="ECO:0000256" key="1">
    <source>
        <dbReference type="SAM" id="MobiDB-lite"/>
    </source>
</evidence>
<gene>
    <name evidence="3" type="ORF">NBR_LOCUS5032</name>
</gene>
<evidence type="ECO:0000256" key="2">
    <source>
        <dbReference type="SAM" id="SignalP"/>
    </source>
</evidence>
<keyword evidence="2" id="KW-0732">Signal</keyword>
<evidence type="ECO:0000313" key="4">
    <source>
        <dbReference type="Proteomes" id="UP000271162"/>
    </source>
</evidence>
<dbReference type="AlphaFoldDB" id="A0A0N4XR80"/>
<reference evidence="5" key="1">
    <citation type="submission" date="2017-02" db="UniProtKB">
        <authorList>
            <consortium name="WormBaseParasite"/>
        </authorList>
    </citation>
    <scope>IDENTIFICATION</scope>
</reference>
<feature type="region of interest" description="Disordered" evidence="1">
    <location>
        <begin position="77"/>
        <end position="226"/>
    </location>
</feature>
<feature type="compositionally biased region" description="Polar residues" evidence="1">
    <location>
        <begin position="107"/>
        <end position="116"/>
    </location>
</feature>
<reference evidence="3 4" key="2">
    <citation type="submission" date="2018-11" db="EMBL/GenBank/DDBJ databases">
        <authorList>
            <consortium name="Pathogen Informatics"/>
        </authorList>
    </citation>
    <scope>NUCLEOTIDE SEQUENCE [LARGE SCALE GENOMIC DNA]</scope>
</reference>
<feature type="compositionally biased region" description="Basic and acidic residues" evidence="1">
    <location>
        <begin position="134"/>
        <end position="148"/>
    </location>
</feature>
<feature type="signal peptide" evidence="2">
    <location>
        <begin position="1"/>
        <end position="19"/>
    </location>
</feature>